<name>F4NXX3_BATDJ</name>
<dbReference type="InterPro" id="IPR002110">
    <property type="entry name" value="Ankyrin_rpt"/>
</dbReference>
<evidence type="ECO:0000256" key="4">
    <source>
        <dbReference type="ARBA" id="ARBA00022833"/>
    </source>
</evidence>
<organism evidence="12 13">
    <name type="scientific">Batrachochytrium dendrobatidis (strain JAM81 / FGSC 10211)</name>
    <name type="common">Frog chytrid fungus</name>
    <dbReference type="NCBI Taxonomy" id="684364"/>
    <lineage>
        <taxon>Eukaryota</taxon>
        <taxon>Fungi</taxon>
        <taxon>Fungi incertae sedis</taxon>
        <taxon>Chytridiomycota</taxon>
        <taxon>Chytridiomycota incertae sedis</taxon>
        <taxon>Chytridiomycetes</taxon>
        <taxon>Rhizophydiales</taxon>
        <taxon>Rhizophydiales incertae sedis</taxon>
        <taxon>Batrachochytrium</taxon>
    </lineage>
</organism>
<dbReference type="PROSITE" id="PS50297">
    <property type="entry name" value="ANK_REP_REGION"/>
    <property type="match status" value="1"/>
</dbReference>
<dbReference type="InParanoid" id="F4NXX3"/>
<feature type="region of interest" description="Disordered" evidence="9">
    <location>
        <begin position="674"/>
        <end position="737"/>
    </location>
</feature>
<gene>
    <name evidence="12" type="ORF">BATDEDRAFT_23640</name>
</gene>
<dbReference type="InterPro" id="IPR000306">
    <property type="entry name" value="Znf_FYVE"/>
</dbReference>
<feature type="coiled-coil region" evidence="8">
    <location>
        <begin position="532"/>
        <end position="589"/>
    </location>
</feature>
<dbReference type="SUPFAM" id="SSF57850">
    <property type="entry name" value="RING/U-box"/>
    <property type="match status" value="1"/>
</dbReference>
<evidence type="ECO:0000256" key="9">
    <source>
        <dbReference type="SAM" id="MobiDB-lite"/>
    </source>
</evidence>
<dbReference type="STRING" id="684364.F4NXX3"/>
<evidence type="ECO:0000313" key="12">
    <source>
        <dbReference type="EMBL" id="EGF82219.1"/>
    </source>
</evidence>
<dbReference type="InterPro" id="IPR036770">
    <property type="entry name" value="Ankyrin_rpt-contain_sf"/>
</dbReference>
<evidence type="ECO:0000256" key="2">
    <source>
        <dbReference type="ARBA" id="ARBA00022737"/>
    </source>
</evidence>
<dbReference type="InterPro" id="IPR001841">
    <property type="entry name" value="Znf_RING"/>
</dbReference>
<keyword evidence="5 6" id="KW-0040">ANK repeat</keyword>
<proteinExistence type="predicted"/>
<dbReference type="PROSITE" id="PS50178">
    <property type="entry name" value="ZF_FYVE"/>
    <property type="match status" value="1"/>
</dbReference>
<feature type="repeat" description="ANK" evidence="6">
    <location>
        <begin position="208"/>
        <end position="240"/>
    </location>
</feature>
<dbReference type="InterPro" id="IPR013083">
    <property type="entry name" value="Znf_RING/FYVE/PHD"/>
</dbReference>
<evidence type="ECO:0000256" key="3">
    <source>
        <dbReference type="ARBA" id="ARBA00022771"/>
    </source>
</evidence>
<evidence type="ECO:0000256" key="8">
    <source>
        <dbReference type="SAM" id="Coils"/>
    </source>
</evidence>
<keyword evidence="4" id="KW-0862">Zinc</keyword>
<dbReference type="OMA" id="PDGAMYH"/>
<dbReference type="InterPro" id="IPR017455">
    <property type="entry name" value="Znf_FYVE-rel"/>
</dbReference>
<accession>F4NXX3</accession>
<keyword evidence="2" id="KW-0677">Repeat</keyword>
<dbReference type="Pfam" id="PF01363">
    <property type="entry name" value="FYVE"/>
    <property type="match status" value="1"/>
</dbReference>
<dbReference type="PANTHER" id="PTHR24198:SF165">
    <property type="entry name" value="ANKYRIN REPEAT-CONTAINING PROTEIN-RELATED"/>
    <property type="match status" value="1"/>
</dbReference>
<evidence type="ECO:0000256" key="6">
    <source>
        <dbReference type="PROSITE-ProRule" id="PRU00023"/>
    </source>
</evidence>
<protein>
    <recommendedName>
        <fullName evidence="14">FYVE-type domain-containing protein</fullName>
    </recommendedName>
</protein>
<dbReference type="HOGENOM" id="CLU_006668_0_0_1"/>
<evidence type="ECO:0000256" key="1">
    <source>
        <dbReference type="ARBA" id="ARBA00022723"/>
    </source>
</evidence>
<feature type="repeat" description="ANK" evidence="6">
    <location>
        <begin position="175"/>
        <end position="207"/>
    </location>
</feature>
<evidence type="ECO:0000256" key="7">
    <source>
        <dbReference type="PROSITE-ProRule" id="PRU00175"/>
    </source>
</evidence>
<dbReference type="CDD" id="cd16489">
    <property type="entry name" value="mRING-CH-C4HC2H_ZNRF"/>
    <property type="match status" value="1"/>
</dbReference>
<dbReference type="SMART" id="SM00248">
    <property type="entry name" value="ANK"/>
    <property type="match status" value="4"/>
</dbReference>
<dbReference type="GeneID" id="18238266"/>
<dbReference type="Proteomes" id="UP000007241">
    <property type="component" value="Unassembled WGS sequence"/>
</dbReference>
<dbReference type="Gene3D" id="3.30.40.10">
    <property type="entry name" value="Zinc/RING finger domain, C3HC4 (zinc finger)"/>
    <property type="match status" value="2"/>
</dbReference>
<dbReference type="SUPFAM" id="SSF48403">
    <property type="entry name" value="Ankyrin repeat"/>
    <property type="match status" value="1"/>
</dbReference>
<dbReference type="PROSITE" id="PS50089">
    <property type="entry name" value="ZF_RING_2"/>
    <property type="match status" value="1"/>
</dbReference>
<dbReference type="Pfam" id="PF12796">
    <property type="entry name" value="Ank_2"/>
    <property type="match status" value="1"/>
</dbReference>
<feature type="domain" description="FYVE-type" evidence="11">
    <location>
        <begin position="625"/>
        <end position="750"/>
    </location>
</feature>
<feature type="compositionally biased region" description="Polar residues" evidence="9">
    <location>
        <begin position="713"/>
        <end position="728"/>
    </location>
</feature>
<dbReference type="InterPro" id="IPR011011">
    <property type="entry name" value="Znf_FYVE_PHD"/>
</dbReference>
<keyword evidence="13" id="KW-1185">Reference proteome</keyword>
<dbReference type="Pfam" id="PF13639">
    <property type="entry name" value="zf-RING_2"/>
    <property type="match status" value="1"/>
</dbReference>
<dbReference type="GO" id="GO:0008270">
    <property type="term" value="F:zinc ion binding"/>
    <property type="evidence" value="ECO:0007669"/>
    <property type="project" value="UniProtKB-KW"/>
</dbReference>
<reference evidence="12 13" key="1">
    <citation type="submission" date="2009-12" db="EMBL/GenBank/DDBJ databases">
        <title>The draft genome of Batrachochytrium dendrobatidis.</title>
        <authorList>
            <consortium name="US DOE Joint Genome Institute (JGI-PGF)"/>
            <person name="Kuo A."/>
            <person name="Salamov A."/>
            <person name="Schmutz J."/>
            <person name="Lucas S."/>
            <person name="Pitluck S."/>
            <person name="Rosenblum E."/>
            <person name="Stajich J."/>
            <person name="Eisen M."/>
            <person name="Grigoriev I.V."/>
        </authorList>
    </citation>
    <scope>NUCLEOTIDE SEQUENCE [LARGE SCALE GENOMIC DNA]</scope>
    <source>
        <strain evidence="13">JAM81 / FGSC 10211</strain>
    </source>
</reference>
<dbReference type="AlphaFoldDB" id="F4NXX3"/>
<sequence length="952" mass="105947">MSNKTGNSQQTLPEFVEPCIQDSMHPYYGNYHFVQPPIVVLTSKPLRYNDQKINSINPTVEHGIVGMVNGEPCASYSSQRPLQPTIWTDKLLLALDSFSVESVQQLLLATEPNLASEQAASSISSDISTAQVDINAPLTATGISALHVAVSKGFTEAVKLLLGTPGIIVDITDHQKETPLFKGSYRGMQDAVKLLIDAGANVLYQDSQGWTSVHNAASQGHKEIMQLLIASCPSCNLFSNNLISEIYSDSVTMVVSAAAHGHELIVEMLLDYQADPLILNKNMDTAHDLALYNDHYTLAERIAFAENQWIANQPHIDSKVYPKHQAEIEVLFENQRSSSVYFPTQMLQATPENLKFSTSTLTFTDPSPMIAYPPHKKISRGFKDVHLPITKDNVGQIHRQWFWLTEWCVDTTDPRLRTMQSNVPISKKENTEDTFETGWLYAKSFDVPENEWVSSMSNNAVQNQTASNGNSGSPRSSMFGIVQSFLGTSTHGWVRRRRWVRIRKRRAGASENTMSELESTENTESPVSERQLSDLECELDVLKQKIEIMMASSSAEQDGLKKMAIIVQAKVELDRAEELQALIDVLRAKDLQNQIQTPNTTSLSTSHSYRFWSHPTSISGIWIKDSEASRCSNCSVNFTFTIRRHHCRRCGLVYCDQCSSRRVMIPTCMLTHTTNQSSADSNPINTRLDNLIPMGDSDLPTPLETETLHRFASRTSESSTDEQPSSATPLAGGGPASKERVCDACYVVMTTMPEPYLAQTDSDLHHTQRSTRDGTLAILNNETRSNITNTPIASDMPGSSIHFNRNRHRQSLADSIMSECPVCQKVLASEMLETDVESHVATCLESVAYSLDRPSVMDKGMQDLSSSSSGIDRAGPIGRSVKSISGNRYIVQVLAASIPNIECSICMDDFEKGQHIARLNCLCMFHLCCIQEWFNNPKYGKQMCPVHFKFND</sequence>
<keyword evidence="1" id="KW-0479">Metal-binding</keyword>
<evidence type="ECO:0000256" key="5">
    <source>
        <dbReference type="ARBA" id="ARBA00023043"/>
    </source>
</evidence>
<keyword evidence="8" id="KW-0175">Coiled coil</keyword>
<dbReference type="PANTHER" id="PTHR24198">
    <property type="entry name" value="ANKYRIN REPEAT AND PROTEIN KINASE DOMAIN-CONTAINING PROTEIN"/>
    <property type="match status" value="1"/>
</dbReference>
<feature type="repeat" description="ANK" evidence="6">
    <location>
        <begin position="141"/>
        <end position="162"/>
    </location>
</feature>
<feature type="region of interest" description="Disordered" evidence="9">
    <location>
        <begin position="510"/>
        <end position="530"/>
    </location>
</feature>
<feature type="compositionally biased region" description="Polar residues" evidence="9">
    <location>
        <begin position="674"/>
        <end position="688"/>
    </location>
</feature>
<dbReference type="EMBL" id="GL882881">
    <property type="protein sequence ID" value="EGF82219.1"/>
    <property type="molecule type" value="Genomic_DNA"/>
</dbReference>
<evidence type="ECO:0000259" key="10">
    <source>
        <dbReference type="PROSITE" id="PS50089"/>
    </source>
</evidence>
<dbReference type="SMART" id="SM00064">
    <property type="entry name" value="FYVE"/>
    <property type="match status" value="1"/>
</dbReference>
<feature type="domain" description="RING-type" evidence="10">
    <location>
        <begin position="903"/>
        <end position="947"/>
    </location>
</feature>
<dbReference type="Gene3D" id="1.25.40.20">
    <property type="entry name" value="Ankyrin repeat-containing domain"/>
    <property type="match status" value="2"/>
</dbReference>
<dbReference type="RefSeq" id="XP_006677335.1">
    <property type="nucleotide sequence ID" value="XM_006677272.1"/>
</dbReference>
<dbReference type="SUPFAM" id="SSF57903">
    <property type="entry name" value="FYVE/PHD zinc finger"/>
    <property type="match status" value="1"/>
</dbReference>
<evidence type="ECO:0008006" key="14">
    <source>
        <dbReference type="Google" id="ProtNLM"/>
    </source>
</evidence>
<dbReference type="OrthoDB" id="2163551at2759"/>
<evidence type="ECO:0000313" key="13">
    <source>
        <dbReference type="Proteomes" id="UP000007241"/>
    </source>
</evidence>
<evidence type="ECO:0000259" key="11">
    <source>
        <dbReference type="PROSITE" id="PS50178"/>
    </source>
</evidence>
<keyword evidence="3 7" id="KW-0863">Zinc-finger</keyword>
<dbReference type="PROSITE" id="PS50088">
    <property type="entry name" value="ANK_REPEAT"/>
    <property type="match status" value="3"/>
</dbReference>